<dbReference type="InterPro" id="IPR050679">
    <property type="entry name" value="Bact_HTH_transcr_reg"/>
</dbReference>
<dbReference type="AlphaFoldDB" id="A0A2W5QD31"/>
<dbReference type="CDD" id="cd07377">
    <property type="entry name" value="WHTH_GntR"/>
    <property type="match status" value="1"/>
</dbReference>
<comment type="caution">
    <text evidence="6">The sequence shown here is derived from an EMBL/GenBank/DDBJ whole genome shotgun (WGS) entry which is preliminary data.</text>
</comment>
<protein>
    <recommendedName>
        <fullName evidence="5">HTH gntR-type domain-containing protein</fullName>
    </recommendedName>
</protein>
<dbReference type="GO" id="GO:0045892">
    <property type="term" value="P:negative regulation of DNA-templated transcription"/>
    <property type="evidence" value="ECO:0007669"/>
    <property type="project" value="TreeGrafter"/>
</dbReference>
<feature type="domain" description="HTH gntR-type" evidence="5">
    <location>
        <begin position="38"/>
        <end position="106"/>
    </location>
</feature>
<keyword evidence="3" id="KW-0804">Transcription</keyword>
<dbReference type="Gene3D" id="1.10.10.10">
    <property type="entry name" value="Winged helix-like DNA-binding domain superfamily/Winged helix DNA-binding domain"/>
    <property type="match status" value="1"/>
</dbReference>
<keyword evidence="2" id="KW-0238">DNA-binding</keyword>
<dbReference type="GO" id="GO:0003700">
    <property type="term" value="F:DNA-binding transcription factor activity"/>
    <property type="evidence" value="ECO:0007669"/>
    <property type="project" value="InterPro"/>
</dbReference>
<feature type="region of interest" description="Disordered" evidence="4">
    <location>
        <begin position="273"/>
        <end position="292"/>
    </location>
</feature>
<dbReference type="GO" id="GO:0003677">
    <property type="term" value="F:DNA binding"/>
    <property type="evidence" value="ECO:0007669"/>
    <property type="project" value="UniProtKB-KW"/>
</dbReference>
<dbReference type="PANTHER" id="PTHR44846:SF1">
    <property type="entry name" value="MANNOSYL-D-GLYCERATE TRANSPORT_METABOLISM SYSTEM REPRESSOR MNGR-RELATED"/>
    <property type="match status" value="1"/>
</dbReference>
<dbReference type="PRINTS" id="PR00035">
    <property type="entry name" value="HTHGNTR"/>
</dbReference>
<dbReference type="PROSITE" id="PS50949">
    <property type="entry name" value="HTH_GNTR"/>
    <property type="match status" value="1"/>
</dbReference>
<accession>A0A2W5QD31</accession>
<keyword evidence="1" id="KW-0805">Transcription regulation</keyword>
<dbReference type="Proteomes" id="UP000249135">
    <property type="component" value="Unassembled WGS sequence"/>
</dbReference>
<evidence type="ECO:0000313" key="6">
    <source>
        <dbReference type="EMBL" id="PZQ75014.1"/>
    </source>
</evidence>
<evidence type="ECO:0000259" key="5">
    <source>
        <dbReference type="PROSITE" id="PS50949"/>
    </source>
</evidence>
<gene>
    <name evidence="6" type="ORF">DI563_10795</name>
</gene>
<dbReference type="InterPro" id="IPR028978">
    <property type="entry name" value="Chorismate_lyase_/UTRA_dom_sf"/>
</dbReference>
<evidence type="ECO:0000256" key="2">
    <source>
        <dbReference type="ARBA" id="ARBA00023125"/>
    </source>
</evidence>
<dbReference type="InterPro" id="IPR011663">
    <property type="entry name" value="UTRA"/>
</dbReference>
<proteinExistence type="predicted"/>
<name>A0A2W5QD31_VARPD</name>
<dbReference type="InterPro" id="IPR000524">
    <property type="entry name" value="Tscrpt_reg_HTH_GntR"/>
</dbReference>
<dbReference type="SMART" id="SM00345">
    <property type="entry name" value="HTH_GNTR"/>
    <property type="match status" value="1"/>
</dbReference>
<organism evidence="6 7">
    <name type="scientific">Variovorax paradoxus</name>
    <dbReference type="NCBI Taxonomy" id="34073"/>
    <lineage>
        <taxon>Bacteria</taxon>
        <taxon>Pseudomonadati</taxon>
        <taxon>Pseudomonadota</taxon>
        <taxon>Betaproteobacteria</taxon>
        <taxon>Burkholderiales</taxon>
        <taxon>Comamonadaceae</taxon>
        <taxon>Variovorax</taxon>
    </lineage>
</organism>
<dbReference type="EMBL" id="QFPP01000104">
    <property type="protein sequence ID" value="PZQ75014.1"/>
    <property type="molecule type" value="Genomic_DNA"/>
</dbReference>
<evidence type="ECO:0000313" key="7">
    <source>
        <dbReference type="Proteomes" id="UP000249135"/>
    </source>
</evidence>
<sequence length="292" mass="31489">MARINCISLNTIHASGSAGGALPRIRAPMSTLSKLPGIALHHHIATLLEELITSGRFAQGHRFPTEHALCEQYGVSRVTIRRALQALEDKGLLERRAGRGTHVKAAQVPAALPMKMDAFLSAMADRRARSTPVLKLFEVVPAPPDVAVALALAPAAPVLKVERLRVSAGLPILHSTVFLLEALGRRLRKKDFERKALTDILRAADVDYGRIELLSRATLADAWLAGLLQVPVGSALVDVLRIGYDAQQRPFEYQLMRGPSDRFHTHVTIGSAGETAPRKAAAKSARGTKPAG</sequence>
<dbReference type="SMART" id="SM00866">
    <property type="entry name" value="UTRA"/>
    <property type="match status" value="1"/>
</dbReference>
<evidence type="ECO:0000256" key="3">
    <source>
        <dbReference type="ARBA" id="ARBA00023163"/>
    </source>
</evidence>
<reference evidence="6 7" key="1">
    <citation type="submission" date="2017-08" db="EMBL/GenBank/DDBJ databases">
        <title>Infants hospitalized years apart are colonized by the same room-sourced microbial strains.</title>
        <authorList>
            <person name="Brooks B."/>
            <person name="Olm M.R."/>
            <person name="Firek B.A."/>
            <person name="Baker R."/>
            <person name="Thomas B.C."/>
            <person name="Morowitz M.J."/>
            <person name="Banfield J.F."/>
        </authorList>
    </citation>
    <scope>NUCLEOTIDE SEQUENCE [LARGE SCALE GENOMIC DNA]</scope>
    <source>
        <strain evidence="6">S2_005_003_R2_41</strain>
    </source>
</reference>
<dbReference type="Gene3D" id="3.40.1410.10">
    <property type="entry name" value="Chorismate lyase-like"/>
    <property type="match status" value="1"/>
</dbReference>
<dbReference type="InterPro" id="IPR036388">
    <property type="entry name" value="WH-like_DNA-bd_sf"/>
</dbReference>
<dbReference type="Pfam" id="PF07702">
    <property type="entry name" value="UTRA"/>
    <property type="match status" value="1"/>
</dbReference>
<evidence type="ECO:0000256" key="4">
    <source>
        <dbReference type="SAM" id="MobiDB-lite"/>
    </source>
</evidence>
<dbReference type="PANTHER" id="PTHR44846">
    <property type="entry name" value="MANNOSYL-D-GLYCERATE TRANSPORT/METABOLISM SYSTEM REPRESSOR MNGR-RELATED"/>
    <property type="match status" value="1"/>
</dbReference>
<evidence type="ECO:0000256" key="1">
    <source>
        <dbReference type="ARBA" id="ARBA00023015"/>
    </source>
</evidence>
<dbReference type="InterPro" id="IPR036390">
    <property type="entry name" value="WH_DNA-bd_sf"/>
</dbReference>
<dbReference type="Pfam" id="PF00392">
    <property type="entry name" value="GntR"/>
    <property type="match status" value="1"/>
</dbReference>
<dbReference type="SUPFAM" id="SSF64288">
    <property type="entry name" value="Chorismate lyase-like"/>
    <property type="match status" value="1"/>
</dbReference>
<dbReference type="SUPFAM" id="SSF46785">
    <property type="entry name" value="Winged helix' DNA-binding domain"/>
    <property type="match status" value="1"/>
</dbReference>